<dbReference type="NCBIfam" id="TIGR01376">
    <property type="entry name" value="POMP_repeat"/>
    <property type="match status" value="1"/>
</dbReference>
<evidence type="ECO:0000256" key="7">
    <source>
        <dbReference type="ARBA" id="ARBA00023237"/>
    </source>
</evidence>
<dbReference type="InterPro" id="IPR003368">
    <property type="entry name" value="POMP_repeat"/>
</dbReference>
<keyword evidence="5" id="KW-0732">Signal</keyword>
<comment type="subcellular location">
    <subcellularLocation>
        <location evidence="1">Cell envelope</location>
    </subcellularLocation>
    <subcellularLocation>
        <location evidence="2">Cell outer membrane</location>
    </subcellularLocation>
    <subcellularLocation>
        <location evidence="3">Secreted</location>
    </subcellularLocation>
</comment>
<dbReference type="Proteomes" id="UP000253099">
    <property type="component" value="Unassembled WGS sequence"/>
</dbReference>
<keyword evidence="7" id="KW-0998">Cell outer membrane</keyword>
<protein>
    <recommendedName>
        <fullName evidence="10">Right handed beta helix domain-containing protein</fullName>
    </recommendedName>
</protein>
<comment type="caution">
    <text evidence="8">The sequence shown here is derived from an EMBL/GenBank/DDBJ whole genome shotgun (WGS) entry which is preliminary data.</text>
</comment>
<name>A0A366MD45_9EURY</name>
<evidence type="ECO:0008006" key="10">
    <source>
        <dbReference type="Google" id="ProtNLM"/>
    </source>
</evidence>
<keyword evidence="9" id="KW-1185">Reference proteome</keyword>
<keyword evidence="4" id="KW-0964">Secreted</keyword>
<gene>
    <name evidence="8" type="ORF">ALNOE001_03970</name>
</gene>
<evidence type="ECO:0000313" key="8">
    <source>
        <dbReference type="EMBL" id="RBQ24161.1"/>
    </source>
</evidence>
<evidence type="ECO:0000313" key="9">
    <source>
        <dbReference type="Proteomes" id="UP000253099"/>
    </source>
</evidence>
<dbReference type="SUPFAM" id="SSF51126">
    <property type="entry name" value="Pectin lyase-like"/>
    <property type="match status" value="1"/>
</dbReference>
<evidence type="ECO:0000256" key="1">
    <source>
        <dbReference type="ARBA" id="ARBA00004196"/>
    </source>
</evidence>
<organism evidence="8 9">
    <name type="scientific">Candidatus Methanobinarius endosymbioticus</name>
    <dbReference type="NCBI Taxonomy" id="2006182"/>
    <lineage>
        <taxon>Archaea</taxon>
        <taxon>Methanobacteriati</taxon>
        <taxon>Methanobacteriota</taxon>
        <taxon>Methanomada group</taxon>
        <taxon>Methanobacteria</taxon>
        <taxon>Methanobacteriales</taxon>
        <taxon>Methanobacteriaceae</taxon>
        <taxon>Candidatus Methanobinarius</taxon>
    </lineage>
</organism>
<sequence length="79" mass="8643">MKDSSFKNNAATNGGVLFDSNQKSIELDNCIFANNKATKNGGVIYSTNNIVVKNSRFTGNTANYGSTVYSKNSFILFFQ</sequence>
<evidence type="ECO:0000256" key="3">
    <source>
        <dbReference type="ARBA" id="ARBA00004613"/>
    </source>
</evidence>
<evidence type="ECO:0000256" key="5">
    <source>
        <dbReference type="ARBA" id="ARBA00022729"/>
    </source>
</evidence>
<accession>A0A366MD45</accession>
<proteinExistence type="predicted"/>
<reference evidence="8 9" key="1">
    <citation type="submission" date="2018-06" db="EMBL/GenBank/DDBJ databases">
        <title>Genomic insight into two independent archaeal endosymbiosis events.</title>
        <authorList>
            <person name="Lind A.E."/>
            <person name="Lewis W.H."/>
            <person name="Spang A."/>
            <person name="Guy L."/>
            <person name="Embley M.T."/>
            <person name="Ettema T.J.G."/>
        </authorList>
    </citation>
    <scope>NUCLEOTIDE SEQUENCE [LARGE SCALE GENOMIC DNA]</scope>
    <source>
        <strain evidence="8">NOE</strain>
    </source>
</reference>
<evidence type="ECO:0000256" key="2">
    <source>
        <dbReference type="ARBA" id="ARBA00004442"/>
    </source>
</evidence>
<evidence type="ECO:0000256" key="4">
    <source>
        <dbReference type="ARBA" id="ARBA00022525"/>
    </source>
</evidence>
<evidence type="ECO:0000256" key="6">
    <source>
        <dbReference type="ARBA" id="ARBA00023136"/>
    </source>
</evidence>
<dbReference type="InterPro" id="IPR011050">
    <property type="entry name" value="Pectin_lyase_fold/virulence"/>
</dbReference>
<dbReference type="GO" id="GO:0005576">
    <property type="term" value="C:extracellular region"/>
    <property type="evidence" value="ECO:0007669"/>
    <property type="project" value="UniProtKB-SubCell"/>
</dbReference>
<dbReference type="Pfam" id="PF02415">
    <property type="entry name" value="Chlam_PMP"/>
    <property type="match status" value="1"/>
</dbReference>
<dbReference type="EMBL" id="NIZT01000009">
    <property type="protein sequence ID" value="RBQ24161.1"/>
    <property type="molecule type" value="Genomic_DNA"/>
</dbReference>
<dbReference type="AlphaFoldDB" id="A0A366MD45"/>
<keyword evidence="6" id="KW-0472">Membrane</keyword>